<evidence type="ECO:0000313" key="1">
    <source>
        <dbReference type="EMBL" id="JAD34133.1"/>
    </source>
</evidence>
<proteinExistence type="predicted"/>
<sequence length="18" mass="1898">MAPVACSVGGWTCRFTVL</sequence>
<name>A0A0A8Z908_ARUDO</name>
<dbReference type="AlphaFoldDB" id="A0A0A8Z908"/>
<protein>
    <submittedName>
        <fullName evidence="1">Uncharacterized protein</fullName>
    </submittedName>
</protein>
<dbReference type="EMBL" id="GBRH01263762">
    <property type="protein sequence ID" value="JAD34133.1"/>
    <property type="molecule type" value="Transcribed_RNA"/>
</dbReference>
<reference evidence="1" key="2">
    <citation type="journal article" date="2015" name="Data Brief">
        <title>Shoot transcriptome of the giant reed, Arundo donax.</title>
        <authorList>
            <person name="Barrero R.A."/>
            <person name="Guerrero F.D."/>
            <person name="Moolhuijzen P."/>
            <person name="Goolsby J.A."/>
            <person name="Tidwell J."/>
            <person name="Bellgard S.E."/>
            <person name="Bellgard M.I."/>
        </authorList>
    </citation>
    <scope>NUCLEOTIDE SEQUENCE</scope>
    <source>
        <tissue evidence="1">Shoot tissue taken approximately 20 cm above the soil surface</tissue>
    </source>
</reference>
<accession>A0A0A8Z908</accession>
<reference evidence="1" key="1">
    <citation type="submission" date="2014-09" db="EMBL/GenBank/DDBJ databases">
        <authorList>
            <person name="Magalhaes I.L.F."/>
            <person name="Oliveira U."/>
            <person name="Santos F.R."/>
            <person name="Vidigal T.H.D.A."/>
            <person name="Brescovit A.D."/>
            <person name="Santos A.J."/>
        </authorList>
    </citation>
    <scope>NUCLEOTIDE SEQUENCE</scope>
    <source>
        <tissue evidence="1">Shoot tissue taken approximately 20 cm above the soil surface</tissue>
    </source>
</reference>
<organism evidence="1">
    <name type="scientific">Arundo donax</name>
    <name type="common">Giant reed</name>
    <name type="synonym">Donax arundinaceus</name>
    <dbReference type="NCBI Taxonomy" id="35708"/>
    <lineage>
        <taxon>Eukaryota</taxon>
        <taxon>Viridiplantae</taxon>
        <taxon>Streptophyta</taxon>
        <taxon>Embryophyta</taxon>
        <taxon>Tracheophyta</taxon>
        <taxon>Spermatophyta</taxon>
        <taxon>Magnoliopsida</taxon>
        <taxon>Liliopsida</taxon>
        <taxon>Poales</taxon>
        <taxon>Poaceae</taxon>
        <taxon>PACMAD clade</taxon>
        <taxon>Arundinoideae</taxon>
        <taxon>Arundineae</taxon>
        <taxon>Arundo</taxon>
    </lineage>
</organism>